<comment type="caution">
    <text evidence="2">The sequence shown here is derived from an EMBL/GenBank/DDBJ whole genome shotgun (WGS) entry which is preliminary data.</text>
</comment>
<name>A0ABP6S1P5_9PSEU</name>
<accession>A0ABP6S1P5</accession>
<organism evidence="2 3">
    <name type="scientific">Saccharopolyspora gregorii</name>
    <dbReference type="NCBI Taxonomy" id="33914"/>
    <lineage>
        <taxon>Bacteria</taxon>
        <taxon>Bacillati</taxon>
        <taxon>Actinomycetota</taxon>
        <taxon>Actinomycetes</taxon>
        <taxon>Pseudonocardiales</taxon>
        <taxon>Pseudonocardiaceae</taxon>
        <taxon>Saccharopolyspora</taxon>
    </lineage>
</organism>
<dbReference type="Proteomes" id="UP001500483">
    <property type="component" value="Unassembled WGS sequence"/>
</dbReference>
<keyword evidence="3" id="KW-1185">Reference proteome</keyword>
<protein>
    <submittedName>
        <fullName evidence="2">Uncharacterized protein</fullName>
    </submittedName>
</protein>
<sequence length="61" mass="6462">MLARVRSVVKYLLNGGYRIFRSGSGPEEDGDDGPESGGFGDGHRRAGAVRGTVRAAVRDRG</sequence>
<gene>
    <name evidence="2" type="ORF">GCM10020366_66680</name>
</gene>
<evidence type="ECO:0000313" key="3">
    <source>
        <dbReference type="Proteomes" id="UP001500483"/>
    </source>
</evidence>
<reference evidence="3" key="1">
    <citation type="journal article" date="2019" name="Int. J. Syst. Evol. Microbiol.">
        <title>The Global Catalogue of Microorganisms (GCM) 10K type strain sequencing project: providing services to taxonomists for standard genome sequencing and annotation.</title>
        <authorList>
            <consortium name="The Broad Institute Genomics Platform"/>
            <consortium name="The Broad Institute Genome Sequencing Center for Infectious Disease"/>
            <person name="Wu L."/>
            <person name="Ma J."/>
        </authorList>
    </citation>
    <scope>NUCLEOTIDE SEQUENCE [LARGE SCALE GENOMIC DNA]</scope>
    <source>
        <strain evidence="3">JCM 9687</strain>
    </source>
</reference>
<feature type="region of interest" description="Disordered" evidence="1">
    <location>
        <begin position="20"/>
        <end position="61"/>
    </location>
</feature>
<evidence type="ECO:0000313" key="2">
    <source>
        <dbReference type="EMBL" id="GAA3365706.1"/>
    </source>
</evidence>
<proteinExistence type="predicted"/>
<evidence type="ECO:0000256" key="1">
    <source>
        <dbReference type="SAM" id="MobiDB-lite"/>
    </source>
</evidence>
<dbReference type="EMBL" id="BAAAYK010000038">
    <property type="protein sequence ID" value="GAA3365706.1"/>
    <property type="molecule type" value="Genomic_DNA"/>
</dbReference>